<sequence length="130" mass="14841">MGERICIYKYKWLYKVSKLYLLVQWYNVTIWSFVGSRYSSMTRPRGLIDKREAPAFGCLQTLLHASQRPPRSEGATQQQGVTIMVFVFSHVHHKAGSEGLGILKDSSIAIGISLYETYTDYYLNPDAGLR</sequence>
<keyword evidence="3" id="KW-1185">Reference proteome</keyword>
<protein>
    <submittedName>
        <fullName evidence="2">Uncharacterized protein</fullName>
    </submittedName>
</protein>
<evidence type="ECO:0000256" key="1">
    <source>
        <dbReference type="SAM" id="Phobius"/>
    </source>
</evidence>
<proteinExistence type="predicted"/>
<keyword evidence="1" id="KW-0472">Membrane</keyword>
<organism evidence="2 3">
    <name type="scientific">Lophiostoma macrostomum CBS 122681</name>
    <dbReference type="NCBI Taxonomy" id="1314788"/>
    <lineage>
        <taxon>Eukaryota</taxon>
        <taxon>Fungi</taxon>
        <taxon>Dikarya</taxon>
        <taxon>Ascomycota</taxon>
        <taxon>Pezizomycotina</taxon>
        <taxon>Dothideomycetes</taxon>
        <taxon>Pleosporomycetidae</taxon>
        <taxon>Pleosporales</taxon>
        <taxon>Lophiostomataceae</taxon>
        <taxon>Lophiostoma</taxon>
    </lineage>
</organism>
<gene>
    <name evidence="2" type="ORF">K491DRAFT_101427</name>
</gene>
<dbReference type="AlphaFoldDB" id="A0A6A6SYF7"/>
<accession>A0A6A6SYF7</accession>
<evidence type="ECO:0000313" key="2">
    <source>
        <dbReference type="EMBL" id="KAF2651254.1"/>
    </source>
</evidence>
<feature type="transmembrane region" description="Helical" evidence="1">
    <location>
        <begin position="12"/>
        <end position="34"/>
    </location>
</feature>
<dbReference type="EMBL" id="MU004431">
    <property type="protein sequence ID" value="KAF2651254.1"/>
    <property type="molecule type" value="Genomic_DNA"/>
</dbReference>
<evidence type="ECO:0000313" key="3">
    <source>
        <dbReference type="Proteomes" id="UP000799324"/>
    </source>
</evidence>
<dbReference type="Proteomes" id="UP000799324">
    <property type="component" value="Unassembled WGS sequence"/>
</dbReference>
<keyword evidence="1" id="KW-0812">Transmembrane</keyword>
<reference evidence="2" key="1">
    <citation type="journal article" date="2020" name="Stud. Mycol.">
        <title>101 Dothideomycetes genomes: a test case for predicting lifestyles and emergence of pathogens.</title>
        <authorList>
            <person name="Haridas S."/>
            <person name="Albert R."/>
            <person name="Binder M."/>
            <person name="Bloem J."/>
            <person name="Labutti K."/>
            <person name="Salamov A."/>
            <person name="Andreopoulos B."/>
            <person name="Baker S."/>
            <person name="Barry K."/>
            <person name="Bills G."/>
            <person name="Bluhm B."/>
            <person name="Cannon C."/>
            <person name="Castanera R."/>
            <person name="Culley D."/>
            <person name="Daum C."/>
            <person name="Ezra D."/>
            <person name="Gonzalez J."/>
            <person name="Henrissat B."/>
            <person name="Kuo A."/>
            <person name="Liang C."/>
            <person name="Lipzen A."/>
            <person name="Lutzoni F."/>
            <person name="Magnuson J."/>
            <person name="Mondo S."/>
            <person name="Nolan M."/>
            <person name="Ohm R."/>
            <person name="Pangilinan J."/>
            <person name="Park H.-J."/>
            <person name="Ramirez L."/>
            <person name="Alfaro M."/>
            <person name="Sun H."/>
            <person name="Tritt A."/>
            <person name="Yoshinaga Y."/>
            <person name="Zwiers L.-H."/>
            <person name="Turgeon B."/>
            <person name="Goodwin S."/>
            <person name="Spatafora J."/>
            <person name="Crous P."/>
            <person name="Grigoriev I."/>
        </authorList>
    </citation>
    <scope>NUCLEOTIDE SEQUENCE</scope>
    <source>
        <strain evidence="2">CBS 122681</strain>
    </source>
</reference>
<keyword evidence="1" id="KW-1133">Transmembrane helix</keyword>
<name>A0A6A6SYF7_9PLEO</name>